<gene>
    <name evidence="12" type="primary">tktB</name>
    <name evidence="12" type="ORF">MPOCJGCO_3367</name>
</gene>
<accession>A0ABQ4U1B4</accession>
<comment type="catalytic activity">
    <reaction evidence="9">
        <text>D-sedoheptulose 7-phosphate + D-glyceraldehyde 3-phosphate = aldehydo-D-ribose 5-phosphate + D-xylulose 5-phosphate</text>
        <dbReference type="Rhea" id="RHEA:10508"/>
        <dbReference type="ChEBI" id="CHEBI:57483"/>
        <dbReference type="ChEBI" id="CHEBI:57737"/>
        <dbReference type="ChEBI" id="CHEBI:58273"/>
        <dbReference type="ChEBI" id="CHEBI:59776"/>
        <dbReference type="EC" id="2.2.1.1"/>
    </reaction>
</comment>
<sequence>MPAPETAPVARMADAIRFLSLDAIERAGDGHPGAPLGCAEIATALFTRHLKCNPADPEWADRDRFVLSNGHGSMLLYSVLHLAGYVGMPMEQIRRFRELGSHTHGHPEIAAHLGIEATTGPLGQGIANAVGMAVAEARLAAQFGPELVDHRTYALVGDGCLMEGIAHEVISLAGHLRLGKLVFLWDDNRITDDGGTDLSISEDVRARFRAADWQVLDADGHDVEAVSAALARAEGDPRPTLIACATVIGRGLPRLEGKRGAHGGRVFPADLAEAREARGWTDPAFTVPDDVAAAWRAGTTERNRAAYESWSDRLAALPPEARAEFERVMQARLPEDWRAALRPIRERLAGAGEARATIEVSAEILADLVRAIPELFSGAPDLEGPTRHKQDLAAFTATDRSGRYLHYGIREHAMGSMMNGMAAHRGLAPVGATYLVFSDYMRPSLRMAALMDLPVITVYSHDSIGIGRNGPTHQPVEYLASLRAIPNMLVLRPADAVEAVECWEMALANRHGPTSLICSRQPLPALRRDADGENRSARGAYVLAEAEGGARAITLIGTGSEVALALAARDRLQAEGYPTAVVSMPSWEAFEAQDAEYRRATIPPGSIRVAVEAAIRQGWDRWIGEDGGFVGMTGFGASGPAEELFKHFGITAEAVADAALARLRGQPGTQ</sequence>
<proteinExistence type="inferred from homology"/>
<dbReference type="Pfam" id="PF02779">
    <property type="entry name" value="Transket_pyr"/>
    <property type="match status" value="1"/>
</dbReference>
<dbReference type="Gene3D" id="3.40.50.920">
    <property type="match status" value="1"/>
</dbReference>
<evidence type="ECO:0000313" key="13">
    <source>
        <dbReference type="Proteomes" id="UP001055057"/>
    </source>
</evidence>
<dbReference type="RefSeq" id="WP_238183814.1">
    <property type="nucleotide sequence ID" value="NZ_BPRB01000198.1"/>
</dbReference>
<keyword evidence="13" id="KW-1185">Reference proteome</keyword>
<dbReference type="PANTHER" id="PTHR43522:SF2">
    <property type="entry name" value="TRANSKETOLASE 1-RELATED"/>
    <property type="match status" value="1"/>
</dbReference>
<comment type="caution">
    <text evidence="12">The sequence shown here is derived from an EMBL/GenBank/DDBJ whole genome shotgun (WGS) entry which is preliminary data.</text>
</comment>
<dbReference type="SUPFAM" id="SSF52518">
    <property type="entry name" value="Thiamin diphosphate-binding fold (THDP-binding)"/>
    <property type="match status" value="2"/>
</dbReference>
<dbReference type="PANTHER" id="PTHR43522">
    <property type="entry name" value="TRANSKETOLASE"/>
    <property type="match status" value="1"/>
</dbReference>
<dbReference type="InterPro" id="IPR055152">
    <property type="entry name" value="Transketolase-like_C_2"/>
</dbReference>
<dbReference type="NCBIfam" id="TIGR00232">
    <property type="entry name" value="tktlase_bact"/>
    <property type="match status" value="1"/>
</dbReference>
<keyword evidence="6" id="KW-0479">Metal-binding</keyword>
<feature type="domain" description="Transketolase-like pyrimidine-binding" evidence="11">
    <location>
        <begin position="355"/>
        <end position="525"/>
    </location>
</feature>
<dbReference type="InterPro" id="IPR005474">
    <property type="entry name" value="Transketolase_N"/>
</dbReference>
<dbReference type="InterPro" id="IPR005478">
    <property type="entry name" value="Transketolase_bac-like"/>
</dbReference>
<dbReference type="EC" id="2.2.1.1" evidence="4 10"/>
<dbReference type="SMART" id="SM00861">
    <property type="entry name" value="Transket_pyr"/>
    <property type="match status" value="1"/>
</dbReference>
<keyword evidence="7" id="KW-0460">Magnesium</keyword>
<dbReference type="Gene3D" id="3.40.50.970">
    <property type="match status" value="2"/>
</dbReference>
<dbReference type="Proteomes" id="UP001055057">
    <property type="component" value="Unassembled WGS sequence"/>
</dbReference>
<evidence type="ECO:0000313" key="12">
    <source>
        <dbReference type="EMBL" id="GJE61246.1"/>
    </source>
</evidence>
<dbReference type="Pfam" id="PF00456">
    <property type="entry name" value="Transketolase_N"/>
    <property type="match status" value="1"/>
</dbReference>
<dbReference type="Pfam" id="PF22613">
    <property type="entry name" value="Transketolase_C_1"/>
    <property type="match status" value="1"/>
</dbReference>
<evidence type="ECO:0000256" key="4">
    <source>
        <dbReference type="ARBA" id="ARBA00013152"/>
    </source>
</evidence>
<dbReference type="InterPro" id="IPR033247">
    <property type="entry name" value="Transketolase_fam"/>
</dbReference>
<comment type="similarity">
    <text evidence="3">Belongs to the transketolase family.</text>
</comment>
<keyword evidence="5" id="KW-0808">Transferase</keyword>
<evidence type="ECO:0000256" key="1">
    <source>
        <dbReference type="ARBA" id="ARBA00001946"/>
    </source>
</evidence>
<evidence type="ECO:0000256" key="7">
    <source>
        <dbReference type="ARBA" id="ARBA00022842"/>
    </source>
</evidence>
<dbReference type="EMBL" id="BPRB01000198">
    <property type="protein sequence ID" value="GJE61246.1"/>
    <property type="molecule type" value="Genomic_DNA"/>
</dbReference>
<evidence type="ECO:0000256" key="5">
    <source>
        <dbReference type="ARBA" id="ARBA00022679"/>
    </source>
</evidence>
<dbReference type="CDD" id="cd07033">
    <property type="entry name" value="TPP_PYR_DXS_TK_like"/>
    <property type="match status" value="1"/>
</dbReference>
<dbReference type="SUPFAM" id="SSF52922">
    <property type="entry name" value="TK C-terminal domain-like"/>
    <property type="match status" value="1"/>
</dbReference>
<name>A0ABQ4U1B4_9HYPH</name>
<evidence type="ECO:0000256" key="6">
    <source>
        <dbReference type="ARBA" id="ARBA00022723"/>
    </source>
</evidence>
<evidence type="ECO:0000256" key="3">
    <source>
        <dbReference type="ARBA" id="ARBA00007131"/>
    </source>
</evidence>
<evidence type="ECO:0000256" key="10">
    <source>
        <dbReference type="NCBIfam" id="TIGR00232"/>
    </source>
</evidence>
<reference evidence="12" key="2">
    <citation type="submission" date="2021-08" db="EMBL/GenBank/DDBJ databases">
        <authorList>
            <person name="Tani A."/>
            <person name="Ola A."/>
            <person name="Ogura Y."/>
            <person name="Katsura K."/>
            <person name="Hayashi T."/>
        </authorList>
    </citation>
    <scope>NUCLEOTIDE SEQUENCE</scope>
    <source>
        <strain evidence="12">DSM 23632</strain>
    </source>
</reference>
<protein>
    <recommendedName>
        <fullName evidence="4 10">Transketolase</fullName>
        <ecNumber evidence="4 10">2.2.1.1</ecNumber>
    </recommendedName>
</protein>
<comment type="cofactor">
    <cofactor evidence="2">
        <name>thiamine diphosphate</name>
        <dbReference type="ChEBI" id="CHEBI:58937"/>
    </cofactor>
</comment>
<evidence type="ECO:0000256" key="8">
    <source>
        <dbReference type="ARBA" id="ARBA00023052"/>
    </source>
</evidence>
<dbReference type="InterPro" id="IPR009014">
    <property type="entry name" value="Transketo_C/PFOR_II"/>
</dbReference>
<evidence type="ECO:0000259" key="11">
    <source>
        <dbReference type="SMART" id="SM00861"/>
    </source>
</evidence>
<comment type="cofactor">
    <cofactor evidence="1">
        <name>Mg(2+)</name>
        <dbReference type="ChEBI" id="CHEBI:18420"/>
    </cofactor>
</comment>
<organism evidence="12 13">
    <name type="scientific">Methylobacterium trifolii</name>
    <dbReference type="NCBI Taxonomy" id="1003092"/>
    <lineage>
        <taxon>Bacteria</taxon>
        <taxon>Pseudomonadati</taxon>
        <taxon>Pseudomonadota</taxon>
        <taxon>Alphaproteobacteria</taxon>
        <taxon>Hyphomicrobiales</taxon>
        <taxon>Methylobacteriaceae</taxon>
        <taxon>Methylobacterium</taxon>
    </lineage>
</organism>
<reference evidence="12" key="1">
    <citation type="journal article" date="2021" name="Front. Microbiol.">
        <title>Comprehensive Comparative Genomics and Phenotyping of Methylobacterium Species.</title>
        <authorList>
            <person name="Alessa O."/>
            <person name="Ogura Y."/>
            <person name="Fujitani Y."/>
            <person name="Takami H."/>
            <person name="Hayashi T."/>
            <person name="Sahin N."/>
            <person name="Tani A."/>
        </authorList>
    </citation>
    <scope>NUCLEOTIDE SEQUENCE</scope>
    <source>
        <strain evidence="12">DSM 23632</strain>
    </source>
</reference>
<evidence type="ECO:0000256" key="9">
    <source>
        <dbReference type="ARBA" id="ARBA00049473"/>
    </source>
</evidence>
<dbReference type="CDD" id="cd02012">
    <property type="entry name" value="TPP_TK"/>
    <property type="match status" value="1"/>
</dbReference>
<evidence type="ECO:0000256" key="2">
    <source>
        <dbReference type="ARBA" id="ARBA00001964"/>
    </source>
</evidence>
<keyword evidence="8" id="KW-0786">Thiamine pyrophosphate</keyword>
<dbReference type="InterPro" id="IPR005475">
    <property type="entry name" value="Transketolase-like_Pyr-bd"/>
</dbReference>
<dbReference type="InterPro" id="IPR029061">
    <property type="entry name" value="THDP-binding"/>
</dbReference>